<accession>A0ABP1NT29</accession>
<proteinExistence type="predicted"/>
<comment type="caution">
    <text evidence="2">The sequence shown here is derived from an EMBL/GenBank/DDBJ whole genome shotgun (WGS) entry which is preliminary data.</text>
</comment>
<dbReference type="Proteomes" id="UP001642520">
    <property type="component" value="Unassembled WGS sequence"/>
</dbReference>
<organism evidence="2 3">
    <name type="scientific">Xylocopa violacea</name>
    <name type="common">Violet carpenter bee</name>
    <name type="synonym">Apis violacea</name>
    <dbReference type="NCBI Taxonomy" id="135666"/>
    <lineage>
        <taxon>Eukaryota</taxon>
        <taxon>Metazoa</taxon>
        <taxon>Ecdysozoa</taxon>
        <taxon>Arthropoda</taxon>
        <taxon>Hexapoda</taxon>
        <taxon>Insecta</taxon>
        <taxon>Pterygota</taxon>
        <taxon>Neoptera</taxon>
        <taxon>Endopterygota</taxon>
        <taxon>Hymenoptera</taxon>
        <taxon>Apocrita</taxon>
        <taxon>Aculeata</taxon>
        <taxon>Apoidea</taxon>
        <taxon>Anthophila</taxon>
        <taxon>Apidae</taxon>
        <taxon>Xylocopa</taxon>
        <taxon>Xylocopa</taxon>
    </lineage>
</organism>
<evidence type="ECO:0000313" key="2">
    <source>
        <dbReference type="EMBL" id="CAL7943162.1"/>
    </source>
</evidence>
<sequence>MVSRRRSHPQERIIILFPFLHKKRRKFETPITGWGGGGGGRVVPGFVLESQTPRSNSGELLAFLAATSRHNFVVESNTKGATAAEKEKTWKGPRQYGLRRSRFIEAEHRCISDGKHRNETKVTKRGRKIDEAEAEDW</sequence>
<gene>
    <name evidence="2" type="ORF">XYLVIOL_LOCUS5926</name>
</gene>
<evidence type="ECO:0000313" key="3">
    <source>
        <dbReference type="Proteomes" id="UP001642520"/>
    </source>
</evidence>
<reference evidence="2 3" key="1">
    <citation type="submission" date="2024-08" db="EMBL/GenBank/DDBJ databases">
        <authorList>
            <person name="Will J Nash"/>
            <person name="Angela Man"/>
            <person name="Seanna McTaggart"/>
            <person name="Kendall Baker"/>
            <person name="Tom Barker"/>
            <person name="Leah Catchpole"/>
            <person name="Alex Durrant"/>
            <person name="Karim Gharbi"/>
            <person name="Naomi Irish"/>
            <person name="Gemy Kaithakottil"/>
            <person name="Debby Ku"/>
            <person name="Aaliyah Providence"/>
            <person name="Felix Shaw"/>
            <person name="David Swarbreck"/>
            <person name="Chris Watkins"/>
            <person name="Ann M. McCartney"/>
            <person name="Giulio Formenti"/>
            <person name="Alice Mouton"/>
            <person name="Noel Vella"/>
            <person name="Bjorn M von Reumont"/>
            <person name="Adriana Vella"/>
            <person name="Wilfried Haerty"/>
        </authorList>
    </citation>
    <scope>NUCLEOTIDE SEQUENCE [LARGE SCALE GENOMIC DNA]</scope>
</reference>
<name>A0ABP1NT29_XYLVO</name>
<feature type="region of interest" description="Disordered" evidence="1">
    <location>
        <begin position="115"/>
        <end position="137"/>
    </location>
</feature>
<evidence type="ECO:0000256" key="1">
    <source>
        <dbReference type="SAM" id="MobiDB-lite"/>
    </source>
</evidence>
<protein>
    <submittedName>
        <fullName evidence="2">Uncharacterized protein</fullName>
    </submittedName>
</protein>
<keyword evidence="3" id="KW-1185">Reference proteome</keyword>
<dbReference type="EMBL" id="CAXAJV020001293">
    <property type="protein sequence ID" value="CAL7943162.1"/>
    <property type="molecule type" value="Genomic_DNA"/>
</dbReference>